<reference evidence="20 21" key="1">
    <citation type="journal article" date="2014" name="Nat. Genet.">
        <title>Genome and transcriptome of the porcine whipworm Trichuris suis.</title>
        <authorList>
            <person name="Jex A.R."/>
            <person name="Nejsum P."/>
            <person name="Schwarz E.M."/>
            <person name="Hu L."/>
            <person name="Young N.D."/>
            <person name="Hall R.S."/>
            <person name="Korhonen P.K."/>
            <person name="Liao S."/>
            <person name="Thamsborg S."/>
            <person name="Xia J."/>
            <person name="Xu P."/>
            <person name="Wang S."/>
            <person name="Scheerlinck J.P."/>
            <person name="Hofmann A."/>
            <person name="Sternberg P.W."/>
            <person name="Wang J."/>
            <person name="Gasser R.B."/>
        </authorList>
    </citation>
    <scope>NUCLEOTIDE SEQUENCE [LARGE SCALE GENOMIC DNA]</scope>
    <source>
        <strain evidence="20">DCEP-RM93F</strain>
        <strain evidence="19">DCEP-RM93M</strain>
    </source>
</reference>
<accession>A0A085NFT9</accession>
<evidence type="ECO:0000256" key="11">
    <source>
        <dbReference type="ARBA" id="ARBA00023136"/>
    </source>
</evidence>
<feature type="transmembrane region" description="Helical" evidence="17">
    <location>
        <begin position="7"/>
        <end position="29"/>
    </location>
</feature>
<evidence type="ECO:0000256" key="17">
    <source>
        <dbReference type="RuleBase" id="RU368119"/>
    </source>
</evidence>
<gene>
    <name evidence="19" type="ORF">M513_07320</name>
    <name evidence="20" type="ORF">M514_07320</name>
</gene>
<evidence type="ECO:0000256" key="14">
    <source>
        <dbReference type="ARBA" id="ARBA00038949"/>
    </source>
</evidence>
<keyword evidence="12 17" id="KW-0464">Manganese</keyword>
<dbReference type="Gene3D" id="3.90.550.10">
    <property type="entry name" value="Spore Coat Polysaccharide Biosynthesis Protein SpsA, Chain A"/>
    <property type="match status" value="1"/>
</dbReference>
<dbReference type="InterPro" id="IPR004139">
    <property type="entry name" value="Glyco_trans_13"/>
</dbReference>
<keyword evidence="6 17" id="KW-0812">Transmembrane</keyword>
<evidence type="ECO:0000256" key="5">
    <source>
        <dbReference type="ARBA" id="ARBA00022679"/>
    </source>
</evidence>
<evidence type="ECO:0000256" key="7">
    <source>
        <dbReference type="ARBA" id="ARBA00022723"/>
    </source>
</evidence>
<dbReference type="GO" id="GO:0000139">
    <property type="term" value="C:Golgi membrane"/>
    <property type="evidence" value="ECO:0007669"/>
    <property type="project" value="UniProtKB-SubCell"/>
</dbReference>
<evidence type="ECO:0000256" key="12">
    <source>
        <dbReference type="ARBA" id="ARBA00023211"/>
    </source>
</evidence>
<evidence type="ECO:0000313" key="21">
    <source>
        <dbReference type="Proteomes" id="UP000030764"/>
    </source>
</evidence>
<comment type="catalytic activity">
    <reaction evidence="16 17">
        <text>N(4)-(alpha-D-Man-(1-&gt;3)-[alpha-D-Man-(1-&gt;3)-[alpha-D-Man-(1-&gt;6)]-alpha-D-Man-(1-&gt;6)]-beta-D-Man-(1-&gt;4)-beta-D-GlcNAc-(1-&gt;4)-beta-D-GlcNAc)-L-asparaginyl-[protein] (N-glucan mannose isomer 5A1,2) + UDP-N-acetyl-alpha-D-glucosamine = N(4)-{beta-D-GlcNAc-(1-&gt;2)-alpha-D-Man-(1-&gt;3)-[alpha-D-Man-(1-&gt;3)-[alpha-D-Man-(1-&gt;6)]-alpha-D-Man-(1-&gt;6)]-beta-D-Man-(1-&gt;4)-beta-D-GlcNAc-(1-&gt;4)-beta-D-GlcNAc}-L-asparaginyl-[protein] + UDP + H(+)</text>
        <dbReference type="Rhea" id="RHEA:11456"/>
        <dbReference type="Rhea" id="RHEA-COMP:14367"/>
        <dbReference type="Rhea" id="RHEA-COMP:14368"/>
        <dbReference type="ChEBI" id="CHEBI:15378"/>
        <dbReference type="ChEBI" id="CHEBI:57705"/>
        <dbReference type="ChEBI" id="CHEBI:58223"/>
        <dbReference type="ChEBI" id="CHEBI:59087"/>
        <dbReference type="ChEBI" id="CHEBI:60625"/>
        <dbReference type="EC" id="2.4.1.101"/>
    </reaction>
</comment>
<evidence type="ECO:0000256" key="16">
    <source>
        <dbReference type="ARBA" id="ARBA00049421"/>
    </source>
</evidence>
<evidence type="ECO:0000313" key="19">
    <source>
        <dbReference type="EMBL" id="KFD51793.1"/>
    </source>
</evidence>
<dbReference type="PANTHER" id="PTHR10468">
    <property type="entry name" value="PROTEIN O-LINKED-MANNOSE BETA-1,2-N-ACETYLGLUCOSAMINYLTRANSFERASE 1/ALPHA-1,3-MANNOSYL-GLYCOPROTEIN 2-BETA-N-ACETYLGLUCOSAMINYLTRANSFERASE"/>
    <property type="match status" value="1"/>
</dbReference>
<dbReference type="GO" id="GO:0030145">
    <property type="term" value="F:manganese ion binding"/>
    <property type="evidence" value="ECO:0007669"/>
    <property type="project" value="UniProtKB-UniRule"/>
</dbReference>
<dbReference type="GO" id="GO:0006487">
    <property type="term" value="P:protein N-linked glycosylation"/>
    <property type="evidence" value="ECO:0007669"/>
    <property type="project" value="TreeGrafter"/>
</dbReference>
<organism evidence="20">
    <name type="scientific">Trichuris suis</name>
    <name type="common">pig whipworm</name>
    <dbReference type="NCBI Taxonomy" id="68888"/>
    <lineage>
        <taxon>Eukaryota</taxon>
        <taxon>Metazoa</taxon>
        <taxon>Ecdysozoa</taxon>
        <taxon>Nematoda</taxon>
        <taxon>Enoplea</taxon>
        <taxon>Dorylaimia</taxon>
        <taxon>Trichinellida</taxon>
        <taxon>Trichuridae</taxon>
        <taxon>Trichuris</taxon>
    </lineage>
</organism>
<evidence type="ECO:0000256" key="6">
    <source>
        <dbReference type="ARBA" id="ARBA00022692"/>
    </source>
</evidence>
<dbReference type="EC" id="2.4.1.101" evidence="14 17"/>
<evidence type="ECO:0000256" key="9">
    <source>
        <dbReference type="ARBA" id="ARBA00022989"/>
    </source>
</evidence>
<dbReference type="FunFam" id="3.90.550.10:FF:000055">
    <property type="entry name" value="Alpha-1,3-mannosyl-glycoprotein 2-beta-N-acetylglucosaminyltransferase"/>
    <property type="match status" value="1"/>
</dbReference>
<keyword evidence="21" id="KW-1185">Reference proteome</keyword>
<evidence type="ECO:0000256" key="8">
    <source>
        <dbReference type="ARBA" id="ARBA00022968"/>
    </source>
</evidence>
<evidence type="ECO:0000256" key="2">
    <source>
        <dbReference type="ARBA" id="ARBA00004922"/>
    </source>
</evidence>
<dbReference type="GO" id="GO:0003827">
    <property type="term" value="F:alpha-1,3-mannosylglycoprotein 2-beta-N-acetylglucosaminyltransferase activity"/>
    <property type="evidence" value="ECO:0007669"/>
    <property type="project" value="UniProtKB-UniRule"/>
</dbReference>
<dbReference type="Proteomes" id="UP000030758">
    <property type="component" value="Unassembled WGS sequence"/>
</dbReference>
<evidence type="ECO:0000256" key="18">
    <source>
        <dbReference type="SAM" id="Coils"/>
    </source>
</evidence>
<protein>
    <recommendedName>
        <fullName evidence="14 17">Alpha-1,3-mannosyl-glycoprotein 2-beta-N-acetylglucosaminyltransferase</fullName>
        <shortName evidence="17">GNT-I</shortName>
        <shortName evidence="17">GlcNAc-T I</shortName>
        <ecNumber evidence="14 17">2.4.1.101</ecNumber>
    </recommendedName>
    <alternativeName>
        <fullName evidence="15 17">N-glycosyl-oligosaccharide-glycoprotein N-acetylglucosaminyltransferase I</fullName>
    </alternativeName>
</protein>
<comment type="function">
    <text evidence="13 17">Initiates complex N-linked carbohydrate formation. Essential for the conversion of high-mannose to hybrid and complex N-glycans.</text>
</comment>
<dbReference type="UniPathway" id="UPA00378"/>
<name>A0A085NFT9_9BILA</name>
<evidence type="ECO:0000256" key="1">
    <source>
        <dbReference type="ARBA" id="ARBA00004323"/>
    </source>
</evidence>
<dbReference type="EMBL" id="KL363235">
    <property type="protein sequence ID" value="KFD51793.1"/>
    <property type="molecule type" value="Genomic_DNA"/>
</dbReference>
<keyword evidence="18" id="KW-0175">Coiled coil</keyword>
<keyword evidence="10 17" id="KW-0333">Golgi apparatus</keyword>
<sequence>MRFLRLLVARYICALLVCSTVLVLLYSSIHWEVKVREDPEMGQLFRNIQKLQDDIQEQNHESSRLLHLLEQMRRFNASTKLERTDANTSSLSDISHIPPIAVLVFACNRPIATRVHLNRLLELRPSKDLFPVVVSQDCNHEGTASVIRSYGSQITFLQQPNQTEPNLTKKMKKFAGYYKIARHYRWALDQVLDVMGFKVAIVTEDDLMLANDFFEYFSATYKLLLLDATLYCVSAWNDNGKLGLIEDNPELLYRTDFFPGKPRRLGWMLTKELWHELSPKWPTGFWDDWIRSPEQRLNRACIRPEISRTAMSSYGKVGVSRGLFYEKHLKSIVLNSRFVPFTTLDLSYLLKDKYDKQFLGKVKAARQVTWAEYSSNSSRFDSPVRVLYDGEQELARIAKQIGFMEDVKAGVPRTAYKGVVTIFFRGTRTYFAPKNWEKQ</sequence>
<dbReference type="AlphaFoldDB" id="A0A085NFT9"/>
<dbReference type="Pfam" id="PF03071">
    <property type="entry name" value="GNT-I"/>
    <property type="match status" value="1"/>
</dbReference>
<dbReference type="InterPro" id="IPR029044">
    <property type="entry name" value="Nucleotide-diphossugar_trans"/>
</dbReference>
<evidence type="ECO:0000313" key="20">
    <source>
        <dbReference type="EMBL" id="KFD68335.1"/>
    </source>
</evidence>
<proteinExistence type="inferred from homology"/>
<keyword evidence="11 17" id="KW-0472">Membrane</keyword>
<dbReference type="PANTHER" id="PTHR10468:SF0">
    <property type="entry name" value="ALPHA-1,3-MANNOSYL-GLYCOPROTEIN 2-BETA-N-ACETYLGLUCOSAMINYLTRANSFERASE"/>
    <property type="match status" value="1"/>
</dbReference>
<evidence type="ECO:0000256" key="10">
    <source>
        <dbReference type="ARBA" id="ARBA00023034"/>
    </source>
</evidence>
<evidence type="ECO:0000256" key="15">
    <source>
        <dbReference type="ARBA" id="ARBA00041712"/>
    </source>
</evidence>
<keyword evidence="9 17" id="KW-1133">Transmembrane helix</keyword>
<keyword evidence="8 17" id="KW-0735">Signal-anchor</keyword>
<evidence type="ECO:0000256" key="4">
    <source>
        <dbReference type="ARBA" id="ARBA00022676"/>
    </source>
</evidence>
<comment type="subcellular location">
    <subcellularLocation>
        <location evidence="1 17">Golgi apparatus membrane</location>
        <topology evidence="1 17">Single-pass type II membrane protein</topology>
    </subcellularLocation>
</comment>
<keyword evidence="7 17" id="KW-0479">Metal-binding</keyword>
<comment type="pathway">
    <text evidence="2 17">Protein modification; protein glycosylation.</text>
</comment>
<keyword evidence="5" id="KW-0808">Transferase</keyword>
<keyword evidence="4 17" id="KW-0328">Glycosyltransferase</keyword>
<dbReference type="Gene3D" id="3.10.180.20">
    <property type="entry name" value="N-Acetylglucosaminyltransferase I, Domain 2"/>
    <property type="match status" value="1"/>
</dbReference>
<evidence type="ECO:0000256" key="13">
    <source>
        <dbReference type="ARBA" id="ARBA00037706"/>
    </source>
</evidence>
<dbReference type="InterPro" id="IPR052261">
    <property type="entry name" value="Glycosyltransferase_13"/>
</dbReference>
<dbReference type="EMBL" id="KL367505">
    <property type="protein sequence ID" value="KFD68335.1"/>
    <property type="molecule type" value="Genomic_DNA"/>
</dbReference>
<dbReference type="Proteomes" id="UP000030764">
    <property type="component" value="Unassembled WGS sequence"/>
</dbReference>
<comment type="cofactor">
    <cofactor evidence="17">
        <name>Mn(2+)</name>
        <dbReference type="ChEBI" id="CHEBI:29035"/>
    </cofactor>
    <text evidence="17">The cofactor is mostly bound to the substrate.</text>
</comment>
<evidence type="ECO:0000256" key="3">
    <source>
        <dbReference type="ARBA" id="ARBA00006492"/>
    </source>
</evidence>
<dbReference type="SUPFAM" id="SSF53448">
    <property type="entry name" value="Nucleotide-diphospho-sugar transferases"/>
    <property type="match status" value="1"/>
</dbReference>
<feature type="coiled-coil region" evidence="18">
    <location>
        <begin position="41"/>
        <end position="68"/>
    </location>
</feature>
<comment type="similarity">
    <text evidence="3 17">Belongs to the glycosyltransferase 13 family.</text>
</comment>